<evidence type="ECO:0000313" key="2">
    <source>
        <dbReference type="EMBL" id="KAK4428992.1"/>
    </source>
</evidence>
<keyword evidence="3" id="KW-1185">Reference proteome</keyword>
<organism evidence="2 3">
    <name type="scientific">Sesamum alatum</name>
    <dbReference type="NCBI Taxonomy" id="300844"/>
    <lineage>
        <taxon>Eukaryota</taxon>
        <taxon>Viridiplantae</taxon>
        <taxon>Streptophyta</taxon>
        <taxon>Embryophyta</taxon>
        <taxon>Tracheophyta</taxon>
        <taxon>Spermatophyta</taxon>
        <taxon>Magnoliopsida</taxon>
        <taxon>eudicotyledons</taxon>
        <taxon>Gunneridae</taxon>
        <taxon>Pentapetalae</taxon>
        <taxon>asterids</taxon>
        <taxon>lamiids</taxon>
        <taxon>Lamiales</taxon>
        <taxon>Pedaliaceae</taxon>
        <taxon>Sesamum</taxon>
    </lineage>
</organism>
<dbReference type="Gene3D" id="2.40.70.10">
    <property type="entry name" value="Acid Proteases"/>
    <property type="match status" value="1"/>
</dbReference>
<reference evidence="2" key="2">
    <citation type="journal article" date="2024" name="Plant">
        <title>Genomic evolution and insights into agronomic trait innovations of Sesamum species.</title>
        <authorList>
            <person name="Miao H."/>
            <person name="Wang L."/>
            <person name="Qu L."/>
            <person name="Liu H."/>
            <person name="Sun Y."/>
            <person name="Le M."/>
            <person name="Wang Q."/>
            <person name="Wei S."/>
            <person name="Zheng Y."/>
            <person name="Lin W."/>
            <person name="Duan Y."/>
            <person name="Cao H."/>
            <person name="Xiong S."/>
            <person name="Wang X."/>
            <person name="Wei L."/>
            <person name="Li C."/>
            <person name="Ma Q."/>
            <person name="Ju M."/>
            <person name="Zhao R."/>
            <person name="Li G."/>
            <person name="Mu C."/>
            <person name="Tian Q."/>
            <person name="Mei H."/>
            <person name="Zhang T."/>
            <person name="Gao T."/>
            <person name="Zhang H."/>
        </authorList>
    </citation>
    <scope>NUCLEOTIDE SEQUENCE</scope>
    <source>
        <strain evidence="2">3651</strain>
    </source>
</reference>
<sequence>MIGKRKIHSPLRPRRLQEHPMNRGSPLPGRIINVIEGGCYGEPSKIACKRHLREIQGSVYVSCQTTKRATPRKLLITFILEDEKWVVFAHEEALEASAIISNMEVCRILVDSESSVDIVFLEAFQRMGIDRQLINPRETMLMGFEGSTIQTVGEIPLPISLGEDPCSQTHVTTFLVVDSKQPCYNIILRRPTLNAIQAIVSSCLEMKVPTDYGVGELQGDQKSAGNVDATSSSKPWKQDH</sequence>
<evidence type="ECO:0000313" key="3">
    <source>
        <dbReference type="Proteomes" id="UP001293254"/>
    </source>
</evidence>
<dbReference type="EMBL" id="JACGWO010000004">
    <property type="protein sequence ID" value="KAK4428992.1"/>
    <property type="molecule type" value="Genomic_DNA"/>
</dbReference>
<reference evidence="2" key="1">
    <citation type="submission" date="2020-06" db="EMBL/GenBank/DDBJ databases">
        <authorList>
            <person name="Li T."/>
            <person name="Hu X."/>
            <person name="Zhang T."/>
            <person name="Song X."/>
            <person name="Zhang H."/>
            <person name="Dai N."/>
            <person name="Sheng W."/>
            <person name="Hou X."/>
            <person name="Wei L."/>
        </authorList>
    </citation>
    <scope>NUCLEOTIDE SEQUENCE</scope>
    <source>
        <strain evidence="2">3651</strain>
        <tissue evidence="2">Leaf</tissue>
    </source>
</reference>
<feature type="region of interest" description="Disordered" evidence="1">
    <location>
        <begin position="1"/>
        <end position="25"/>
    </location>
</feature>
<name>A0AAE1YFA7_9LAMI</name>
<dbReference type="PANTHER" id="PTHR33240">
    <property type="entry name" value="OS08G0508500 PROTEIN"/>
    <property type="match status" value="1"/>
</dbReference>
<protein>
    <submittedName>
        <fullName evidence="2">Uncharacterized protein</fullName>
    </submittedName>
</protein>
<feature type="compositionally biased region" description="Basic residues" evidence="1">
    <location>
        <begin position="1"/>
        <end position="14"/>
    </location>
</feature>
<dbReference type="CDD" id="cd00303">
    <property type="entry name" value="retropepsin_like"/>
    <property type="match status" value="1"/>
</dbReference>
<feature type="region of interest" description="Disordered" evidence="1">
    <location>
        <begin position="217"/>
        <end position="240"/>
    </location>
</feature>
<dbReference type="InterPro" id="IPR021109">
    <property type="entry name" value="Peptidase_aspartic_dom_sf"/>
</dbReference>
<proteinExistence type="predicted"/>
<dbReference type="PANTHER" id="PTHR33240:SF8">
    <property type="entry name" value="OS03G0439900 PROTEIN"/>
    <property type="match status" value="1"/>
</dbReference>
<gene>
    <name evidence="2" type="ORF">Salat_1199200</name>
</gene>
<dbReference type="Proteomes" id="UP001293254">
    <property type="component" value="Unassembled WGS sequence"/>
</dbReference>
<feature type="compositionally biased region" description="Polar residues" evidence="1">
    <location>
        <begin position="220"/>
        <end position="240"/>
    </location>
</feature>
<comment type="caution">
    <text evidence="2">The sequence shown here is derived from an EMBL/GenBank/DDBJ whole genome shotgun (WGS) entry which is preliminary data.</text>
</comment>
<dbReference type="AlphaFoldDB" id="A0AAE1YFA7"/>
<accession>A0AAE1YFA7</accession>
<evidence type="ECO:0000256" key="1">
    <source>
        <dbReference type="SAM" id="MobiDB-lite"/>
    </source>
</evidence>